<evidence type="ECO:0000313" key="7">
    <source>
        <dbReference type="EMBL" id="SFU50468.1"/>
    </source>
</evidence>
<dbReference type="STRING" id="155865.SAMN05216515_10813"/>
<keyword evidence="5" id="KW-0012">Acyltransferase</keyword>
<evidence type="ECO:0000256" key="3">
    <source>
        <dbReference type="ARBA" id="ARBA00022605"/>
    </source>
</evidence>
<dbReference type="Pfam" id="PF06426">
    <property type="entry name" value="SATase_N"/>
    <property type="match status" value="1"/>
</dbReference>
<evidence type="ECO:0000259" key="6">
    <source>
        <dbReference type="Pfam" id="PF06426"/>
    </source>
</evidence>
<dbReference type="PANTHER" id="PTHR42811">
    <property type="entry name" value="SERINE ACETYLTRANSFERASE"/>
    <property type="match status" value="1"/>
</dbReference>
<dbReference type="InterPro" id="IPR011004">
    <property type="entry name" value="Trimer_LpxA-like_sf"/>
</dbReference>
<dbReference type="GO" id="GO:0006535">
    <property type="term" value="P:cysteine biosynthetic process from serine"/>
    <property type="evidence" value="ECO:0007669"/>
    <property type="project" value="InterPro"/>
</dbReference>
<dbReference type="NCBIfam" id="NF041874">
    <property type="entry name" value="EPS_EpsC"/>
    <property type="match status" value="1"/>
</dbReference>
<sequence>MTKLDISKLDLNDLCRFCEDGAEIDEESLNVEINGIMKEILGDYSKGRDIDKMNAFDQPDQGVVVEIINELMMILFPGYYREKAYRTRDTHTKLSVLIEDVMYHLRKQIEVALLYDDQYAGTKKYVRKRAAQKLCLDYFRKIPAIREYLDTDIQAFYDGDPAANSKDEIVLAYPGLYAIAVYRLAHALFELNVPLLPRMMTEYAHRETGVDIHPGATIGKYFFIDHAVGIVVGSTSVIGDHVKLYQGVTIGALSVKEGHKLHGTKRHPTIEDNVTLYAGATVLGGNTVIGEGSVIGGNSFVTKSVEPHTTVTIKTHEMVYDSEGKKTKEDRELEQDAWFYVI</sequence>
<reference evidence="7 8" key="1">
    <citation type="submission" date="2016-10" db="EMBL/GenBank/DDBJ databases">
        <authorList>
            <person name="de Groot N.N."/>
        </authorList>
    </citation>
    <scope>NUCLEOTIDE SEQUENCE [LARGE SCALE GENOMIC DNA]</scope>
    <source>
        <strain evidence="7 8">KHGC13</strain>
    </source>
</reference>
<dbReference type="InterPro" id="IPR042122">
    <property type="entry name" value="Ser_AcTrfase_N_sf"/>
</dbReference>
<organism evidence="7 8">
    <name type="scientific">Eubacterium pyruvativorans</name>
    <dbReference type="NCBI Taxonomy" id="155865"/>
    <lineage>
        <taxon>Bacteria</taxon>
        <taxon>Bacillati</taxon>
        <taxon>Bacillota</taxon>
        <taxon>Clostridia</taxon>
        <taxon>Eubacteriales</taxon>
        <taxon>Eubacteriaceae</taxon>
        <taxon>Eubacterium</taxon>
    </lineage>
</organism>
<dbReference type="GO" id="GO:0009001">
    <property type="term" value="F:serine O-acetyltransferase activity"/>
    <property type="evidence" value="ECO:0007669"/>
    <property type="project" value="InterPro"/>
</dbReference>
<keyword evidence="8" id="KW-1185">Reference proteome</keyword>
<evidence type="ECO:0000256" key="4">
    <source>
        <dbReference type="ARBA" id="ARBA00022679"/>
    </source>
</evidence>
<dbReference type="Proteomes" id="UP000198817">
    <property type="component" value="Unassembled WGS sequence"/>
</dbReference>
<protein>
    <recommendedName>
        <fullName evidence="2">Serine acetyltransferase</fullName>
    </recommendedName>
</protein>
<evidence type="ECO:0000256" key="2">
    <source>
        <dbReference type="ARBA" id="ARBA00018522"/>
    </source>
</evidence>
<evidence type="ECO:0000256" key="5">
    <source>
        <dbReference type="ARBA" id="ARBA00023315"/>
    </source>
</evidence>
<dbReference type="GO" id="GO:0005737">
    <property type="term" value="C:cytoplasm"/>
    <property type="evidence" value="ECO:0007669"/>
    <property type="project" value="InterPro"/>
</dbReference>
<dbReference type="Gene3D" id="2.160.10.10">
    <property type="entry name" value="Hexapeptide repeat proteins"/>
    <property type="match status" value="1"/>
</dbReference>
<proteinExistence type="predicted"/>
<name>A0A1I7GPU1_9FIRM</name>
<comment type="pathway">
    <text evidence="1">Amino-acid biosynthesis; L-cysteine biosynthesis; L-cysteine from L-serine: step 1/2.</text>
</comment>
<dbReference type="CDD" id="cd03354">
    <property type="entry name" value="LbH_SAT"/>
    <property type="match status" value="1"/>
</dbReference>
<dbReference type="InterPro" id="IPR010493">
    <property type="entry name" value="Ser_AcTrfase_N"/>
</dbReference>
<dbReference type="RefSeq" id="WP_090163670.1">
    <property type="nucleotide sequence ID" value="NZ_CACVNK010000005.1"/>
</dbReference>
<evidence type="ECO:0000256" key="1">
    <source>
        <dbReference type="ARBA" id="ARBA00004876"/>
    </source>
</evidence>
<dbReference type="InterPro" id="IPR045304">
    <property type="entry name" value="LbH_SAT"/>
</dbReference>
<keyword evidence="3" id="KW-0028">Amino-acid biosynthesis</keyword>
<dbReference type="EMBL" id="FPBT01000008">
    <property type="protein sequence ID" value="SFU50468.1"/>
    <property type="molecule type" value="Genomic_DNA"/>
</dbReference>
<dbReference type="UniPathway" id="UPA00136">
    <property type="reaction ID" value="UER00199"/>
</dbReference>
<feature type="domain" description="Serine acetyltransferase N-terminal" evidence="6">
    <location>
        <begin position="122"/>
        <end position="179"/>
    </location>
</feature>
<gene>
    <name evidence="7" type="ORF">SAMN05216508_10856</name>
</gene>
<evidence type="ECO:0000313" key="8">
    <source>
        <dbReference type="Proteomes" id="UP000198817"/>
    </source>
</evidence>
<dbReference type="SUPFAM" id="SSF51161">
    <property type="entry name" value="Trimeric LpxA-like enzymes"/>
    <property type="match status" value="1"/>
</dbReference>
<dbReference type="AlphaFoldDB" id="A0A1I7GPU1"/>
<accession>A0A1I7GPU1</accession>
<dbReference type="InterPro" id="IPR053376">
    <property type="entry name" value="Serine_acetyltransferase"/>
</dbReference>
<keyword evidence="4 7" id="KW-0808">Transferase</keyword>
<dbReference type="Gene3D" id="1.10.3130.10">
    <property type="entry name" value="serine acetyltransferase, domain 1"/>
    <property type="match status" value="1"/>
</dbReference>
<dbReference type="OrthoDB" id="9801456at2"/>
<dbReference type="GeneID" id="78354716"/>